<evidence type="ECO:0000256" key="12">
    <source>
        <dbReference type="ARBA" id="ARBA00023136"/>
    </source>
</evidence>
<dbReference type="EMBL" id="BOMS01000195">
    <property type="protein sequence ID" value="GIE73909.1"/>
    <property type="molecule type" value="Genomic_DNA"/>
</dbReference>
<evidence type="ECO:0000256" key="13">
    <source>
        <dbReference type="SAM" id="Phobius"/>
    </source>
</evidence>
<comment type="caution">
    <text evidence="15">The sequence shown here is derived from an EMBL/GenBank/DDBJ whole genome shotgun (WGS) entry which is preliminary data.</text>
</comment>
<feature type="transmembrane region" description="Helical" evidence="13">
    <location>
        <begin position="143"/>
        <end position="162"/>
    </location>
</feature>
<dbReference type="InterPro" id="IPR013130">
    <property type="entry name" value="Fe3_Rdtase_TM_dom"/>
</dbReference>
<evidence type="ECO:0000256" key="4">
    <source>
        <dbReference type="ARBA" id="ARBA00022692"/>
    </source>
</evidence>
<dbReference type="InterPro" id="IPR050415">
    <property type="entry name" value="MRET"/>
</dbReference>
<comment type="cofactor">
    <cofactor evidence="1">
        <name>FAD</name>
        <dbReference type="ChEBI" id="CHEBI:57692"/>
    </cofactor>
</comment>
<dbReference type="SFLD" id="SFLDS00052">
    <property type="entry name" value="Ferric_Reductase_Domain"/>
    <property type="match status" value="1"/>
</dbReference>
<keyword evidence="7" id="KW-0274">FAD</keyword>
<feature type="transmembrane region" description="Helical" evidence="13">
    <location>
        <begin position="23"/>
        <end position="45"/>
    </location>
</feature>
<keyword evidence="10" id="KW-0408">Iron</keyword>
<dbReference type="CDD" id="cd06198">
    <property type="entry name" value="FNR_like_3"/>
    <property type="match status" value="1"/>
</dbReference>
<evidence type="ECO:0000256" key="1">
    <source>
        <dbReference type="ARBA" id="ARBA00001974"/>
    </source>
</evidence>
<organism evidence="15 16">
    <name type="scientific">Actinoplanes palleronii</name>
    <dbReference type="NCBI Taxonomy" id="113570"/>
    <lineage>
        <taxon>Bacteria</taxon>
        <taxon>Bacillati</taxon>
        <taxon>Actinomycetota</taxon>
        <taxon>Actinomycetes</taxon>
        <taxon>Micromonosporales</taxon>
        <taxon>Micromonosporaceae</taxon>
        <taxon>Actinoplanes</taxon>
    </lineage>
</organism>
<name>A0ABQ4BTA8_9ACTN</name>
<dbReference type="Proteomes" id="UP000624709">
    <property type="component" value="Unassembled WGS sequence"/>
</dbReference>
<evidence type="ECO:0000256" key="6">
    <source>
        <dbReference type="ARBA" id="ARBA00022723"/>
    </source>
</evidence>
<evidence type="ECO:0000256" key="11">
    <source>
        <dbReference type="ARBA" id="ARBA00023014"/>
    </source>
</evidence>
<gene>
    <name evidence="15" type="ORF">Apa02nite_100170</name>
</gene>
<keyword evidence="3" id="KW-0285">Flavoprotein</keyword>
<dbReference type="InterPro" id="IPR017938">
    <property type="entry name" value="Riboflavin_synthase-like_b-brl"/>
</dbReference>
<dbReference type="PROSITE" id="PS51384">
    <property type="entry name" value="FAD_FR"/>
    <property type="match status" value="1"/>
</dbReference>
<keyword evidence="11" id="KW-0411">Iron-sulfur</keyword>
<evidence type="ECO:0000313" key="16">
    <source>
        <dbReference type="Proteomes" id="UP000624709"/>
    </source>
</evidence>
<evidence type="ECO:0000256" key="5">
    <source>
        <dbReference type="ARBA" id="ARBA00022714"/>
    </source>
</evidence>
<keyword evidence="6" id="KW-0479">Metal-binding</keyword>
<evidence type="ECO:0000256" key="8">
    <source>
        <dbReference type="ARBA" id="ARBA00022989"/>
    </source>
</evidence>
<evidence type="ECO:0000256" key="10">
    <source>
        <dbReference type="ARBA" id="ARBA00023004"/>
    </source>
</evidence>
<dbReference type="SUPFAM" id="SSF63380">
    <property type="entry name" value="Riboflavin synthase domain-like"/>
    <property type="match status" value="1"/>
</dbReference>
<evidence type="ECO:0000256" key="3">
    <source>
        <dbReference type="ARBA" id="ARBA00022630"/>
    </source>
</evidence>
<feature type="domain" description="FAD-binding FR-type" evidence="14">
    <location>
        <begin position="232"/>
        <end position="332"/>
    </location>
</feature>
<keyword evidence="12 13" id="KW-0472">Membrane</keyword>
<reference evidence="15 16" key="1">
    <citation type="submission" date="2021-01" db="EMBL/GenBank/DDBJ databases">
        <title>Whole genome shotgun sequence of Actinoplanes palleronii NBRC 14916.</title>
        <authorList>
            <person name="Komaki H."/>
            <person name="Tamura T."/>
        </authorList>
    </citation>
    <scope>NUCLEOTIDE SEQUENCE [LARGE SCALE GENOMIC DNA]</scope>
    <source>
        <strain evidence="15 16">NBRC 14916</strain>
    </source>
</reference>
<feature type="transmembrane region" description="Helical" evidence="13">
    <location>
        <begin position="65"/>
        <end position="82"/>
    </location>
</feature>
<comment type="subcellular location">
    <subcellularLocation>
        <location evidence="2">Membrane</location>
        <topology evidence="2">Multi-pass membrane protein</topology>
    </subcellularLocation>
</comment>
<dbReference type="InterPro" id="IPR017927">
    <property type="entry name" value="FAD-bd_FR_type"/>
</dbReference>
<dbReference type="Gene3D" id="3.40.50.80">
    <property type="entry name" value="Nucleotide-binding domain of ferredoxin-NADP reductase (FNR) module"/>
    <property type="match status" value="1"/>
</dbReference>
<evidence type="ECO:0000256" key="9">
    <source>
        <dbReference type="ARBA" id="ARBA00023002"/>
    </source>
</evidence>
<protein>
    <submittedName>
        <fullName evidence="15">Oxidoreductase</fullName>
    </submittedName>
</protein>
<sequence>MVGRVRLSGSGRPVVRGRPVRRWWADLAGSAALLSVVVVVALWLYNGGIRDLSAVGGPATSAGRLTGLVASDLLLLQVLLMARIPWVERSYGQDRLARRHRLVGFVSFWLMLAHIGLITLGYAQSSGEDVVGQAWELVVTYPGMVLATAGTGLLIVVVVLSVRAARRRQRYETWHLIHLYAYLGVGLALPHQLWTGADFAASAVSRLYWWGLWAAALGAVLVFRIGLPVYRSAYHRLRVHTVVPEAPGVVSVYLRGRHLDRLPAVAGQFFCWRFLDGPGWTRAHPYTLSSAPAGDLLRITVKDLGDGSSRMAALRPGTRVLVEGPYGALTTDHRAGRRKVLLMAAGVGITTMRALLDDLTAIGIEVTLLYRIRRHEDAVFRTELDDAVRRHGVEVVYLQGGRARPGSWLPERFAQVTDTAGLRWLVPDVARREVFLCGPPSWMSAVRATLRDAGVPAGHVHAEEFAW</sequence>
<dbReference type="InterPro" id="IPR039261">
    <property type="entry name" value="FNR_nucleotide-bd"/>
</dbReference>
<evidence type="ECO:0000313" key="15">
    <source>
        <dbReference type="EMBL" id="GIE73909.1"/>
    </source>
</evidence>
<feature type="transmembrane region" description="Helical" evidence="13">
    <location>
        <begin position="207"/>
        <end position="227"/>
    </location>
</feature>
<keyword evidence="4 13" id="KW-0812">Transmembrane</keyword>
<feature type="transmembrane region" description="Helical" evidence="13">
    <location>
        <begin position="102"/>
        <end position="123"/>
    </location>
</feature>
<dbReference type="Gene3D" id="2.40.30.10">
    <property type="entry name" value="Translation factors"/>
    <property type="match status" value="1"/>
</dbReference>
<evidence type="ECO:0000256" key="7">
    <source>
        <dbReference type="ARBA" id="ARBA00022827"/>
    </source>
</evidence>
<dbReference type="PANTHER" id="PTHR47354">
    <property type="entry name" value="NADH OXIDOREDUCTASE HCR"/>
    <property type="match status" value="1"/>
</dbReference>
<keyword evidence="5" id="KW-0001">2Fe-2S</keyword>
<dbReference type="SUPFAM" id="SSF52343">
    <property type="entry name" value="Ferredoxin reductase-like, C-terminal NADP-linked domain"/>
    <property type="match status" value="1"/>
</dbReference>
<keyword evidence="9" id="KW-0560">Oxidoreductase</keyword>
<evidence type="ECO:0000259" key="14">
    <source>
        <dbReference type="PROSITE" id="PS51384"/>
    </source>
</evidence>
<accession>A0ABQ4BTA8</accession>
<dbReference type="Pfam" id="PF01794">
    <property type="entry name" value="Ferric_reduct"/>
    <property type="match status" value="1"/>
</dbReference>
<evidence type="ECO:0000256" key="2">
    <source>
        <dbReference type="ARBA" id="ARBA00004141"/>
    </source>
</evidence>
<keyword evidence="8 13" id="KW-1133">Transmembrane helix</keyword>
<dbReference type="PANTHER" id="PTHR47354:SF8">
    <property type="entry name" value="1,2-PHENYLACETYL-COA EPOXIDASE, SUBUNIT E"/>
    <property type="match status" value="1"/>
</dbReference>
<proteinExistence type="predicted"/>
<feature type="transmembrane region" description="Helical" evidence="13">
    <location>
        <begin position="174"/>
        <end position="195"/>
    </location>
</feature>
<keyword evidence="16" id="KW-1185">Reference proteome</keyword>